<feature type="non-terminal residue" evidence="2">
    <location>
        <position position="71"/>
    </location>
</feature>
<evidence type="ECO:0000256" key="1">
    <source>
        <dbReference type="SAM" id="Phobius"/>
    </source>
</evidence>
<dbReference type="GO" id="GO:0016020">
    <property type="term" value="C:membrane"/>
    <property type="evidence" value="ECO:0007669"/>
    <property type="project" value="InterPro"/>
</dbReference>
<name>X1BNL8_9ZZZZ</name>
<reference evidence="2" key="1">
    <citation type="journal article" date="2014" name="Front. Microbiol.">
        <title>High frequency of phylogenetically diverse reductive dehalogenase-homologous genes in deep subseafloor sedimentary metagenomes.</title>
        <authorList>
            <person name="Kawai M."/>
            <person name="Futagami T."/>
            <person name="Toyoda A."/>
            <person name="Takaki Y."/>
            <person name="Nishi S."/>
            <person name="Hori S."/>
            <person name="Arai W."/>
            <person name="Tsubouchi T."/>
            <person name="Morono Y."/>
            <person name="Uchiyama I."/>
            <person name="Ito T."/>
            <person name="Fujiyama A."/>
            <person name="Inagaki F."/>
            <person name="Takami H."/>
        </authorList>
    </citation>
    <scope>NUCLEOTIDE SEQUENCE</scope>
    <source>
        <strain evidence="2">Expedition CK06-06</strain>
    </source>
</reference>
<keyword evidence="1" id="KW-0812">Transmembrane</keyword>
<dbReference type="InterPro" id="IPR008338">
    <property type="entry name" value="Capsule_biosynth_CapC"/>
</dbReference>
<feature type="transmembrane region" description="Helical" evidence="1">
    <location>
        <begin position="41"/>
        <end position="60"/>
    </location>
</feature>
<sequence>MQYETFFIGLVVAILYIEVMDIYPGGIIVPAYIALYLDQPFRALATVLIAFLSLYCYKFLSRYLILFGKRR</sequence>
<keyword evidence="1" id="KW-1133">Transmembrane helix</keyword>
<dbReference type="GO" id="GO:0045227">
    <property type="term" value="P:capsule polysaccharide biosynthetic process"/>
    <property type="evidence" value="ECO:0007669"/>
    <property type="project" value="InterPro"/>
</dbReference>
<protein>
    <recommendedName>
        <fullName evidence="3">Poly-gamma-glutamate biosynthesis protein PgsC</fullName>
    </recommendedName>
</protein>
<comment type="caution">
    <text evidence="2">The sequence shown here is derived from an EMBL/GenBank/DDBJ whole genome shotgun (WGS) entry which is preliminary data.</text>
</comment>
<evidence type="ECO:0008006" key="3">
    <source>
        <dbReference type="Google" id="ProtNLM"/>
    </source>
</evidence>
<dbReference type="EMBL" id="BART01001874">
    <property type="protein sequence ID" value="GAG73731.1"/>
    <property type="molecule type" value="Genomic_DNA"/>
</dbReference>
<organism evidence="2">
    <name type="scientific">marine sediment metagenome</name>
    <dbReference type="NCBI Taxonomy" id="412755"/>
    <lineage>
        <taxon>unclassified sequences</taxon>
        <taxon>metagenomes</taxon>
        <taxon>ecological metagenomes</taxon>
    </lineage>
</organism>
<keyword evidence="1" id="KW-0472">Membrane</keyword>
<dbReference type="PRINTS" id="PR01759">
    <property type="entry name" value="CAPSULEPROTC"/>
</dbReference>
<feature type="transmembrane region" description="Helical" evidence="1">
    <location>
        <begin position="7"/>
        <end position="35"/>
    </location>
</feature>
<dbReference type="Pfam" id="PF14102">
    <property type="entry name" value="Caps_synth_CapC"/>
    <property type="match status" value="1"/>
</dbReference>
<proteinExistence type="predicted"/>
<accession>X1BNL8</accession>
<evidence type="ECO:0000313" key="2">
    <source>
        <dbReference type="EMBL" id="GAG73731.1"/>
    </source>
</evidence>
<dbReference type="AlphaFoldDB" id="X1BNL8"/>
<gene>
    <name evidence="2" type="ORF">S01H4_06192</name>
</gene>